<organism evidence="9 10">
    <name type="scientific">Paenibacillus odorifer</name>
    <dbReference type="NCBI Taxonomy" id="189426"/>
    <lineage>
        <taxon>Bacteria</taxon>
        <taxon>Bacillati</taxon>
        <taxon>Bacillota</taxon>
        <taxon>Bacilli</taxon>
        <taxon>Bacillales</taxon>
        <taxon>Paenibacillaceae</taxon>
        <taxon>Paenibacillus</taxon>
    </lineage>
</organism>
<feature type="transmembrane region" description="Helical" evidence="8">
    <location>
        <begin position="78"/>
        <end position="99"/>
    </location>
</feature>
<feature type="transmembrane region" description="Helical" evidence="8">
    <location>
        <begin position="147"/>
        <end position="167"/>
    </location>
</feature>
<evidence type="ECO:0000256" key="4">
    <source>
        <dbReference type="ARBA" id="ARBA00022544"/>
    </source>
</evidence>
<feature type="transmembrane region" description="Helical" evidence="8">
    <location>
        <begin position="217"/>
        <end position="240"/>
    </location>
</feature>
<keyword evidence="5 8" id="KW-0812">Transmembrane</keyword>
<feature type="transmembrane region" description="Helical" evidence="8">
    <location>
        <begin position="270"/>
        <end position="292"/>
    </location>
</feature>
<dbReference type="OrthoDB" id="2078716at2"/>
<keyword evidence="6 8" id="KW-1133">Transmembrane helix</keyword>
<evidence type="ECO:0000313" key="10">
    <source>
        <dbReference type="Proteomes" id="UP000187439"/>
    </source>
</evidence>
<sequence length="370" mass="41557">MLEKGKISTRQLTILVMLLTIGDSILVIPPSTTHYAKQNAWISSLIGMVVGLLAIYMYSRVAKLYPKLTLIQLIQKVFGKWFGTIVSLLTLMYFLIVAVGSMREVADFVTSEMLPGTPIPAILILFILIVIMATRLGIEVIGRTGEIFTPMVIVLFLVLTVAIIPQMEIVRMLPILEDGIKPVLRGSISISSYTFLEPVVFLMFLPYVNQQQKITKALLQGCLLGGIIIFLTILVSILVLGPDLTTRDIYPSYNIARRISVGGFFERVEALIALLWMLTLFIEVTLYFYAFVLGMSQLLNLKEFRVLTLPTGMILVALAPLIAPNYTYYNTLFDNYWVYYIITFGVFLPLVLLGVGMFRSVLNKDLKSRN</sequence>
<dbReference type="PANTHER" id="PTHR34975">
    <property type="entry name" value="SPORE GERMINATION PROTEIN A2"/>
    <property type="match status" value="1"/>
</dbReference>
<dbReference type="AlphaFoldDB" id="A0A1R0Y9Q4"/>
<evidence type="ECO:0000256" key="1">
    <source>
        <dbReference type="ARBA" id="ARBA00004141"/>
    </source>
</evidence>
<feature type="transmembrane region" description="Helical" evidence="8">
    <location>
        <begin position="336"/>
        <end position="362"/>
    </location>
</feature>
<dbReference type="Pfam" id="PF03845">
    <property type="entry name" value="Spore_permease"/>
    <property type="match status" value="1"/>
</dbReference>
<dbReference type="RefSeq" id="WP_076116409.1">
    <property type="nucleotide sequence ID" value="NZ_MPTC01000001.1"/>
</dbReference>
<evidence type="ECO:0000256" key="3">
    <source>
        <dbReference type="ARBA" id="ARBA00022448"/>
    </source>
</evidence>
<dbReference type="InterPro" id="IPR004761">
    <property type="entry name" value="Spore_GerAB"/>
</dbReference>
<dbReference type="Proteomes" id="UP000187439">
    <property type="component" value="Unassembled WGS sequence"/>
</dbReference>
<dbReference type="NCBIfam" id="TIGR00912">
    <property type="entry name" value="2A0309"/>
    <property type="match status" value="1"/>
</dbReference>
<dbReference type="GO" id="GO:0009847">
    <property type="term" value="P:spore germination"/>
    <property type="evidence" value="ECO:0007669"/>
    <property type="project" value="InterPro"/>
</dbReference>
<gene>
    <name evidence="9" type="ORF">BSK52_00770</name>
</gene>
<dbReference type="PANTHER" id="PTHR34975:SF2">
    <property type="entry name" value="SPORE GERMINATION PROTEIN A2"/>
    <property type="match status" value="1"/>
</dbReference>
<feature type="transmembrane region" description="Helical" evidence="8">
    <location>
        <begin position="12"/>
        <end position="28"/>
    </location>
</feature>
<comment type="subcellular location">
    <subcellularLocation>
        <location evidence="1">Membrane</location>
        <topology evidence="1">Multi-pass membrane protein</topology>
    </subcellularLocation>
</comment>
<evidence type="ECO:0000256" key="7">
    <source>
        <dbReference type="ARBA" id="ARBA00023136"/>
    </source>
</evidence>
<dbReference type="Gene3D" id="1.20.1740.10">
    <property type="entry name" value="Amino acid/polyamine transporter I"/>
    <property type="match status" value="1"/>
</dbReference>
<evidence type="ECO:0000256" key="8">
    <source>
        <dbReference type="SAM" id="Phobius"/>
    </source>
</evidence>
<dbReference type="EMBL" id="MPTC01000001">
    <property type="protein sequence ID" value="OMD44108.1"/>
    <property type="molecule type" value="Genomic_DNA"/>
</dbReference>
<evidence type="ECO:0000256" key="5">
    <source>
        <dbReference type="ARBA" id="ARBA00022692"/>
    </source>
</evidence>
<comment type="similarity">
    <text evidence="2">Belongs to the amino acid-polyamine-organocation (APC) superfamily. Spore germination protein (SGP) (TC 2.A.3.9) family.</text>
</comment>
<protein>
    <submittedName>
        <fullName evidence="9">Uncharacterized protein</fullName>
    </submittedName>
</protein>
<keyword evidence="7 8" id="KW-0472">Membrane</keyword>
<feature type="transmembrane region" description="Helical" evidence="8">
    <location>
        <begin position="40"/>
        <end position="58"/>
    </location>
</feature>
<keyword evidence="3" id="KW-0813">Transport</keyword>
<name>A0A1R0Y9Q4_9BACL</name>
<evidence type="ECO:0000256" key="2">
    <source>
        <dbReference type="ARBA" id="ARBA00007998"/>
    </source>
</evidence>
<reference evidence="9 10" key="1">
    <citation type="submission" date="2016-10" db="EMBL/GenBank/DDBJ databases">
        <title>Paenibacillus species isolates.</title>
        <authorList>
            <person name="Beno S.M."/>
        </authorList>
    </citation>
    <scope>NUCLEOTIDE SEQUENCE [LARGE SCALE GENOMIC DNA]</scope>
    <source>
        <strain evidence="9 10">FSL H7-0710</strain>
    </source>
</reference>
<evidence type="ECO:0000313" key="9">
    <source>
        <dbReference type="EMBL" id="OMD44108.1"/>
    </source>
</evidence>
<feature type="transmembrane region" description="Helical" evidence="8">
    <location>
        <begin position="119"/>
        <end position="138"/>
    </location>
</feature>
<evidence type="ECO:0000256" key="6">
    <source>
        <dbReference type="ARBA" id="ARBA00022989"/>
    </source>
</evidence>
<feature type="transmembrane region" description="Helical" evidence="8">
    <location>
        <begin position="304"/>
        <end position="324"/>
    </location>
</feature>
<feature type="transmembrane region" description="Helical" evidence="8">
    <location>
        <begin position="187"/>
        <end position="205"/>
    </location>
</feature>
<dbReference type="GO" id="GO:0016020">
    <property type="term" value="C:membrane"/>
    <property type="evidence" value="ECO:0007669"/>
    <property type="project" value="UniProtKB-SubCell"/>
</dbReference>
<accession>A0A1R0Y9Q4</accession>
<comment type="caution">
    <text evidence="9">The sequence shown here is derived from an EMBL/GenBank/DDBJ whole genome shotgun (WGS) entry which is preliminary data.</text>
</comment>
<proteinExistence type="inferred from homology"/>
<keyword evidence="4" id="KW-0309">Germination</keyword>